<dbReference type="RefSeq" id="WP_378254751.1">
    <property type="nucleotide sequence ID" value="NZ_JBHSJV010000001.1"/>
</dbReference>
<dbReference type="SUPFAM" id="SSF51206">
    <property type="entry name" value="cAMP-binding domain-like"/>
    <property type="match status" value="1"/>
</dbReference>
<organism evidence="2 3">
    <name type="scientific">Aquimarina hainanensis</name>
    <dbReference type="NCBI Taxonomy" id="1578017"/>
    <lineage>
        <taxon>Bacteria</taxon>
        <taxon>Pseudomonadati</taxon>
        <taxon>Bacteroidota</taxon>
        <taxon>Flavobacteriia</taxon>
        <taxon>Flavobacteriales</taxon>
        <taxon>Flavobacteriaceae</taxon>
        <taxon>Aquimarina</taxon>
    </lineage>
</organism>
<dbReference type="CDD" id="cd00038">
    <property type="entry name" value="CAP_ED"/>
    <property type="match status" value="1"/>
</dbReference>
<evidence type="ECO:0000259" key="1">
    <source>
        <dbReference type="Pfam" id="PF00027"/>
    </source>
</evidence>
<accession>A0ABW5NBS2</accession>
<dbReference type="InterPro" id="IPR018490">
    <property type="entry name" value="cNMP-bd_dom_sf"/>
</dbReference>
<reference evidence="3" key="1">
    <citation type="journal article" date="2019" name="Int. J. Syst. Evol. Microbiol.">
        <title>The Global Catalogue of Microorganisms (GCM) 10K type strain sequencing project: providing services to taxonomists for standard genome sequencing and annotation.</title>
        <authorList>
            <consortium name="The Broad Institute Genomics Platform"/>
            <consortium name="The Broad Institute Genome Sequencing Center for Infectious Disease"/>
            <person name="Wu L."/>
            <person name="Ma J."/>
        </authorList>
    </citation>
    <scope>NUCLEOTIDE SEQUENCE [LARGE SCALE GENOMIC DNA]</scope>
    <source>
        <strain evidence="3">KCTC 42423</strain>
    </source>
</reference>
<feature type="domain" description="Cyclic nucleotide-binding" evidence="1">
    <location>
        <begin position="29"/>
        <end position="114"/>
    </location>
</feature>
<evidence type="ECO:0000313" key="3">
    <source>
        <dbReference type="Proteomes" id="UP001597459"/>
    </source>
</evidence>
<dbReference type="InterPro" id="IPR014710">
    <property type="entry name" value="RmlC-like_jellyroll"/>
</dbReference>
<sequence>MQNLLQEIASRSFVAPELEQRIKTDFKIKEIPKGTILLPQETRANYLYFIEKGMLHNYYYHDGKQISSWFYKEGQFATSWYSFYTRKYSYEAIESLEDCIVYQISYHQYQELITDFASFGNFARLLAEEMLGFLDQFSKGWSFLTAREKYQLLTSYFPDIELRVKLGFIASFLGISQETLSRLRAKQ</sequence>
<dbReference type="InterPro" id="IPR000595">
    <property type="entry name" value="cNMP-bd_dom"/>
</dbReference>
<proteinExistence type="predicted"/>
<dbReference type="Proteomes" id="UP001597459">
    <property type="component" value="Unassembled WGS sequence"/>
</dbReference>
<evidence type="ECO:0000313" key="2">
    <source>
        <dbReference type="EMBL" id="MFD2592691.1"/>
    </source>
</evidence>
<comment type="caution">
    <text evidence="2">The sequence shown here is derived from an EMBL/GenBank/DDBJ whole genome shotgun (WGS) entry which is preliminary data.</text>
</comment>
<dbReference type="Pfam" id="PF00027">
    <property type="entry name" value="cNMP_binding"/>
    <property type="match status" value="1"/>
</dbReference>
<dbReference type="Gene3D" id="2.60.120.10">
    <property type="entry name" value="Jelly Rolls"/>
    <property type="match status" value="1"/>
</dbReference>
<keyword evidence="3" id="KW-1185">Reference proteome</keyword>
<protein>
    <submittedName>
        <fullName evidence="2">Crp/Fnr family transcriptional regulator</fullName>
    </submittedName>
</protein>
<name>A0ABW5NBS2_9FLAO</name>
<gene>
    <name evidence="2" type="ORF">ACFSTE_17780</name>
</gene>
<dbReference type="EMBL" id="JBHULX010000039">
    <property type="protein sequence ID" value="MFD2592691.1"/>
    <property type="molecule type" value="Genomic_DNA"/>
</dbReference>